<feature type="compositionally biased region" description="Basic residues" evidence="1">
    <location>
        <begin position="1"/>
        <end position="28"/>
    </location>
</feature>
<name>A0ABV6YR12_UNCEI</name>
<feature type="region of interest" description="Disordered" evidence="1">
    <location>
        <begin position="1"/>
        <end position="41"/>
    </location>
</feature>
<keyword evidence="3" id="KW-1185">Reference proteome</keyword>
<accession>A0ABV6YR12</accession>
<comment type="caution">
    <text evidence="2">The sequence shown here is derived from an EMBL/GenBank/DDBJ whole genome shotgun (WGS) entry which is preliminary data.</text>
</comment>
<protein>
    <submittedName>
        <fullName evidence="2">Uncharacterized protein</fullName>
    </submittedName>
</protein>
<dbReference type="EMBL" id="JBHPEI010000125">
    <property type="protein sequence ID" value="MFC1800344.1"/>
    <property type="molecule type" value="Genomic_DNA"/>
</dbReference>
<evidence type="ECO:0000313" key="2">
    <source>
        <dbReference type="EMBL" id="MFC1800344.1"/>
    </source>
</evidence>
<gene>
    <name evidence="2" type="ORF">ACFL2Z_05525</name>
</gene>
<proteinExistence type="predicted"/>
<dbReference type="Proteomes" id="UP001594288">
    <property type="component" value="Unassembled WGS sequence"/>
</dbReference>
<reference evidence="2 3" key="1">
    <citation type="submission" date="2024-09" db="EMBL/GenBank/DDBJ databases">
        <authorList>
            <person name="D'Angelo T."/>
        </authorList>
    </citation>
    <scope>NUCLEOTIDE SEQUENCE [LARGE SCALE GENOMIC DNA]</scope>
    <source>
        <strain evidence="2">SAG AM-311-F02</strain>
    </source>
</reference>
<evidence type="ECO:0000313" key="3">
    <source>
        <dbReference type="Proteomes" id="UP001594288"/>
    </source>
</evidence>
<evidence type="ECO:0000256" key="1">
    <source>
        <dbReference type="SAM" id="MobiDB-lite"/>
    </source>
</evidence>
<organism evidence="2 3">
    <name type="scientific">Eiseniibacteriota bacterium</name>
    <dbReference type="NCBI Taxonomy" id="2212470"/>
    <lineage>
        <taxon>Bacteria</taxon>
        <taxon>Candidatus Eiseniibacteriota</taxon>
    </lineage>
</organism>
<sequence>MVEKKTVRKRAGAVRKRKTKPAPKKARAGRATVAKSKAALSAGADKNSERVVVDEIMENDRARILRAPRLPKAPKADLGIDTWGDEVEEAITVWKLEAYVGFKAPRKLKEGDVFFIRDGSDLSEAYVGPKVMARDKAAEKHLIEAAEESREQARNEIKERFYNLTAQRAGRNKKDRDRLSRIIRKRVWKGKR</sequence>